<evidence type="ECO:0000259" key="1">
    <source>
        <dbReference type="PROSITE" id="PS50003"/>
    </source>
</evidence>
<dbReference type="PROSITE" id="PS50003">
    <property type="entry name" value="PH_DOMAIN"/>
    <property type="match status" value="1"/>
</dbReference>
<dbReference type="Gene3D" id="2.30.29.30">
    <property type="entry name" value="Pleckstrin-homology domain (PH domain)/Phosphotyrosine-binding domain (PTB)"/>
    <property type="match status" value="1"/>
</dbReference>
<sequence length="234" mass="27339">MVKAENTTYVAYEELLEKKIKKNTWRQYWVVLRGDRLVFLSESDQKIAGVIKLTKETTCKVLGRKASKGRSRSKQPLTSTMEHVQNSEDEPWKFKLYAKRGVHLLKTNCKSSCDKWTEAISCAVRNLLDYSFDITHSPSLITTGHERINLKYRLRKNFKYAWTSMFGYVPLGEEEEEEIDQREEDEVSSVVQDTRSRTSCTRGRWHKRINFLKHLSTRGSTKNYGVLIEDTTDQ</sequence>
<gene>
    <name evidence="2" type="ORF">P5673_029755</name>
</gene>
<reference evidence="2" key="2">
    <citation type="journal article" date="2023" name="Science">
        <title>Genomic signatures of disease resistance in endangered staghorn corals.</title>
        <authorList>
            <person name="Vollmer S.V."/>
            <person name="Selwyn J.D."/>
            <person name="Despard B.A."/>
            <person name="Roesel C.L."/>
        </authorList>
    </citation>
    <scope>NUCLEOTIDE SEQUENCE</scope>
    <source>
        <strain evidence="2">K2</strain>
    </source>
</reference>
<dbReference type="InterPro" id="IPR011993">
    <property type="entry name" value="PH-like_dom_sf"/>
</dbReference>
<dbReference type="AlphaFoldDB" id="A0AAD9PVC5"/>
<reference evidence="2" key="1">
    <citation type="journal article" date="2023" name="G3 (Bethesda)">
        <title>Whole genome assembly and annotation of the endangered Caribbean coral Acropora cervicornis.</title>
        <authorList>
            <person name="Selwyn J.D."/>
            <person name="Vollmer S.V."/>
        </authorList>
    </citation>
    <scope>NUCLEOTIDE SEQUENCE</scope>
    <source>
        <strain evidence="2">K2</strain>
    </source>
</reference>
<feature type="domain" description="PH" evidence="1">
    <location>
        <begin position="9"/>
        <end position="125"/>
    </location>
</feature>
<dbReference type="SUPFAM" id="SSF50729">
    <property type="entry name" value="PH domain-like"/>
    <property type="match status" value="1"/>
</dbReference>
<protein>
    <recommendedName>
        <fullName evidence="1">PH domain-containing protein</fullName>
    </recommendedName>
</protein>
<organism evidence="2 3">
    <name type="scientific">Acropora cervicornis</name>
    <name type="common">Staghorn coral</name>
    <dbReference type="NCBI Taxonomy" id="6130"/>
    <lineage>
        <taxon>Eukaryota</taxon>
        <taxon>Metazoa</taxon>
        <taxon>Cnidaria</taxon>
        <taxon>Anthozoa</taxon>
        <taxon>Hexacorallia</taxon>
        <taxon>Scleractinia</taxon>
        <taxon>Astrocoeniina</taxon>
        <taxon>Acroporidae</taxon>
        <taxon>Acropora</taxon>
    </lineage>
</organism>
<dbReference type="Pfam" id="PF00169">
    <property type="entry name" value="PH"/>
    <property type="match status" value="1"/>
</dbReference>
<comment type="caution">
    <text evidence="2">The sequence shown here is derived from an EMBL/GenBank/DDBJ whole genome shotgun (WGS) entry which is preliminary data.</text>
</comment>
<evidence type="ECO:0000313" key="3">
    <source>
        <dbReference type="Proteomes" id="UP001249851"/>
    </source>
</evidence>
<dbReference type="InterPro" id="IPR001849">
    <property type="entry name" value="PH_domain"/>
</dbReference>
<accession>A0AAD9PVC5</accession>
<dbReference type="EMBL" id="JARQWQ010000121">
    <property type="protein sequence ID" value="KAK2549776.1"/>
    <property type="molecule type" value="Genomic_DNA"/>
</dbReference>
<dbReference type="Proteomes" id="UP001249851">
    <property type="component" value="Unassembled WGS sequence"/>
</dbReference>
<proteinExistence type="predicted"/>
<dbReference type="SMART" id="SM00233">
    <property type="entry name" value="PH"/>
    <property type="match status" value="1"/>
</dbReference>
<evidence type="ECO:0000313" key="2">
    <source>
        <dbReference type="EMBL" id="KAK2549776.1"/>
    </source>
</evidence>
<keyword evidence="3" id="KW-1185">Reference proteome</keyword>
<name>A0AAD9PVC5_ACRCE</name>